<evidence type="ECO:0000313" key="1">
    <source>
        <dbReference type="EMBL" id="KAJ8665106.1"/>
    </source>
</evidence>
<dbReference type="EMBL" id="CM056744">
    <property type="protein sequence ID" value="KAJ8665106.1"/>
    <property type="molecule type" value="Genomic_DNA"/>
</dbReference>
<accession>A0ACC2N253</accession>
<reference evidence="1" key="1">
    <citation type="submission" date="2023-04" db="EMBL/GenBank/DDBJ databases">
        <title>A chromosome-level genome assembly of the parasitoid wasp Eretmocerus hayati.</title>
        <authorList>
            <person name="Zhong Y."/>
            <person name="Liu S."/>
            <person name="Liu Y."/>
        </authorList>
    </citation>
    <scope>NUCLEOTIDE SEQUENCE</scope>
    <source>
        <strain evidence="1">ZJU_SS_LIU_2023</strain>
    </source>
</reference>
<comment type="caution">
    <text evidence="1">The sequence shown here is derived from an EMBL/GenBank/DDBJ whole genome shotgun (WGS) entry which is preliminary data.</text>
</comment>
<proteinExistence type="predicted"/>
<gene>
    <name evidence="1" type="ORF">QAD02_006768</name>
</gene>
<protein>
    <submittedName>
        <fullName evidence="1">Uncharacterized protein</fullName>
    </submittedName>
</protein>
<sequence>MSMLAGPRRKQKWTLNPRGKQWSEDTGKYGQKILEKMGWSSGKGLGAQEQGMVEHIRVKVKNDQVGIGFDKNRDDHWTEHQDNFNDLLKNLQGQTDMADEAVEEQEKVLSGKSLEEKSKLSQKRVHYKKFTRGKDVNKYSMKDLANIFGKKDLNEKTLEKVTEEQGEIIYDPVGTQDTTAGILTIKGGSINDYFKKRFKMAEQPQPLEQEESSDFESKRRIGFGYEEKSRSKFYVDDITSSIKGNSDNESEKRFGFGFEKSSKSKFYITDGACTKDDTSKPEVEKSPVLPKKNSKKSKSRKSDDLNYVFDNPCLDLDILDSPQPLRIEKESRHNQITPKKRTCEFVYENEGLDVECLDAEPVAKKRKSDSLGLEPQFSDSSISTSKKLKDNTNQQLRISESYLPELEVQRKSTPKKSKRKKKNESNGLENLGMDTDLCEDATSYEVRRDNLDEIHLNTYENPGLELEDLDEIPLKSSKIGYTPDTLSSAYINPALALDLEYSTGEKRDNDTIVSTLANSYENPAFNVNSIDISNDRKSRKKKKLKTNTEEDTNLPKNCGLIRRVPSENDLSLKYGSSHQEENSICEQEFTDKTTPKKTKKNKRLSSGLENPAMDLDILEHDSKVSMNFEVVRLNSGLENIALNISDEDTRKKRVTFNDEIQYNTDVVKKKKKKKKKLDKYEVVNSKLKKTPASTEPVTFVNEALDIQVLNEEQIDNELNEIKSKKSRRKKVRRLSVLETIEEAPEEEEITIIETREKNLENNIQIVAEVNRKDEDETPASSSQTKHKKEKRKNTSTKHAGNSQSEEKNVEEIDITEEVAANKKKRKNQSDQNCVKNDETYSQLCSSEKENDCGAEKVGKISHKKKGKKKSSSRDDIISLEEFLNEESSLRTKMKKTKSLGGCEVESFQSKKKDSKRIENDISQNSSQKHQKPKDVMKSLFIKNPTLMFNGSNINEITGYGSQIRNSFH</sequence>
<name>A0ACC2N253_9HYME</name>
<organism evidence="1 2">
    <name type="scientific">Eretmocerus hayati</name>
    <dbReference type="NCBI Taxonomy" id="131215"/>
    <lineage>
        <taxon>Eukaryota</taxon>
        <taxon>Metazoa</taxon>
        <taxon>Ecdysozoa</taxon>
        <taxon>Arthropoda</taxon>
        <taxon>Hexapoda</taxon>
        <taxon>Insecta</taxon>
        <taxon>Pterygota</taxon>
        <taxon>Neoptera</taxon>
        <taxon>Endopterygota</taxon>
        <taxon>Hymenoptera</taxon>
        <taxon>Apocrita</taxon>
        <taxon>Proctotrupomorpha</taxon>
        <taxon>Chalcidoidea</taxon>
        <taxon>Aphelinidae</taxon>
        <taxon>Aphelininae</taxon>
        <taxon>Eretmocerus</taxon>
    </lineage>
</organism>
<keyword evidence="2" id="KW-1185">Reference proteome</keyword>
<dbReference type="Proteomes" id="UP001239111">
    <property type="component" value="Chromosome 4"/>
</dbReference>
<evidence type="ECO:0000313" key="2">
    <source>
        <dbReference type="Proteomes" id="UP001239111"/>
    </source>
</evidence>